<protein>
    <submittedName>
        <fullName evidence="2">Uncharacterized protein LOC112464743</fullName>
    </submittedName>
</protein>
<dbReference type="RefSeq" id="XP_024887666.1">
    <property type="nucleotide sequence ID" value="XM_025031898.1"/>
</dbReference>
<dbReference type="PANTHER" id="PTHR19446">
    <property type="entry name" value="REVERSE TRANSCRIPTASES"/>
    <property type="match status" value="1"/>
</dbReference>
<dbReference type="AlphaFoldDB" id="A0A6J1R3N8"/>
<evidence type="ECO:0000313" key="1">
    <source>
        <dbReference type="Proteomes" id="UP000504618"/>
    </source>
</evidence>
<evidence type="ECO:0000313" key="2">
    <source>
        <dbReference type="RefSeq" id="XP_024887666.1"/>
    </source>
</evidence>
<dbReference type="GeneID" id="112464743"/>
<gene>
    <name evidence="2" type="primary">LOC112464743</name>
</gene>
<sequence length="424" mass="48497">METTFDMKSRTRFGTWNIRTMLETSRLAQVIHEMDRYRLQVLGLCETRWSEQGEHITSDGHMLLFSGKPTNEPHASGVVLMDDFNAKVGQNNNGLEHVMGAHALGQMNNNGELLTEFCSTQNLIIGGSIFPHKDIHKATISKMWRGSLLDVRARRGADVASDHHLVTGAMRIEVAKYKAKTNIHKRKHFATEKLKDPKYKDAFVTESVIGFKERNKAVWLTSETWNLINRRREQKQQILNAKTLDEKDNASRSYMQLNKQVKRSARNDKRKWVESLADKAQIAAESNKPRELYTITRTLANKNNIRNYPPQNSPARPPQYNVTDERTLPGLSDDPPTLAEIKKAIRNLKNNKAAGVNGIPPELLKADINLTANLYQPIIKDMWENEELPDGWDTGLIVKLPKKGDLKNCENWRVSHFRIARPKY</sequence>
<dbReference type="OrthoDB" id="7552168at2759"/>
<proteinExistence type="predicted"/>
<dbReference type="Proteomes" id="UP000504618">
    <property type="component" value="Unplaced"/>
</dbReference>
<organism evidence="1 2">
    <name type="scientific">Temnothorax curvispinosus</name>
    <dbReference type="NCBI Taxonomy" id="300111"/>
    <lineage>
        <taxon>Eukaryota</taxon>
        <taxon>Metazoa</taxon>
        <taxon>Ecdysozoa</taxon>
        <taxon>Arthropoda</taxon>
        <taxon>Hexapoda</taxon>
        <taxon>Insecta</taxon>
        <taxon>Pterygota</taxon>
        <taxon>Neoptera</taxon>
        <taxon>Endopterygota</taxon>
        <taxon>Hymenoptera</taxon>
        <taxon>Apocrita</taxon>
        <taxon>Aculeata</taxon>
        <taxon>Formicoidea</taxon>
        <taxon>Formicidae</taxon>
        <taxon>Myrmicinae</taxon>
        <taxon>Temnothorax</taxon>
    </lineage>
</organism>
<reference evidence="2" key="1">
    <citation type="submission" date="2025-08" db="UniProtKB">
        <authorList>
            <consortium name="RefSeq"/>
        </authorList>
    </citation>
    <scope>IDENTIFICATION</scope>
    <source>
        <tissue evidence="2">Whole body</tissue>
    </source>
</reference>
<accession>A0A6J1R3N8</accession>
<name>A0A6J1R3N8_9HYME</name>
<keyword evidence="1" id="KW-1185">Reference proteome</keyword>